<organism evidence="12 13">
    <name type="scientific">Reticulibacter mediterranei</name>
    <dbReference type="NCBI Taxonomy" id="2778369"/>
    <lineage>
        <taxon>Bacteria</taxon>
        <taxon>Bacillati</taxon>
        <taxon>Chloroflexota</taxon>
        <taxon>Ktedonobacteria</taxon>
        <taxon>Ktedonobacterales</taxon>
        <taxon>Reticulibacteraceae</taxon>
        <taxon>Reticulibacter</taxon>
    </lineage>
</organism>
<comment type="caution">
    <text evidence="12">The sequence shown here is derived from an EMBL/GenBank/DDBJ whole genome shotgun (WGS) entry which is preliminary data.</text>
</comment>
<dbReference type="GO" id="GO:0032196">
    <property type="term" value="P:transposition"/>
    <property type="evidence" value="ECO:0007669"/>
    <property type="project" value="UniProtKB-KW"/>
</dbReference>
<dbReference type="AlphaFoldDB" id="A0A8J3N799"/>
<dbReference type="EMBL" id="BNJK01000001">
    <property type="protein sequence ID" value="GHO96932.1"/>
    <property type="molecule type" value="Genomic_DNA"/>
</dbReference>
<evidence type="ECO:0000259" key="10">
    <source>
        <dbReference type="Pfam" id="PF07282"/>
    </source>
</evidence>
<accession>A0A8J3N799</accession>
<evidence type="ECO:0000256" key="2">
    <source>
        <dbReference type="ARBA" id="ARBA00011044"/>
    </source>
</evidence>
<feature type="domain" description="Transposase putative helix-turn-helix" evidence="11">
    <location>
        <begin position="27"/>
        <end position="66"/>
    </location>
</feature>
<proteinExistence type="inferred from homology"/>
<keyword evidence="6" id="KW-0238">DNA-binding</keyword>
<evidence type="ECO:0000256" key="6">
    <source>
        <dbReference type="ARBA" id="ARBA00023125"/>
    </source>
</evidence>
<comment type="similarity">
    <text evidence="2">In the N-terminal section; belongs to the transposase 2 family.</text>
</comment>
<evidence type="ECO:0000256" key="7">
    <source>
        <dbReference type="ARBA" id="ARBA00023172"/>
    </source>
</evidence>
<evidence type="ECO:0000256" key="5">
    <source>
        <dbReference type="ARBA" id="ARBA00022833"/>
    </source>
</evidence>
<evidence type="ECO:0000313" key="13">
    <source>
        <dbReference type="Proteomes" id="UP000597444"/>
    </source>
</evidence>
<dbReference type="Pfam" id="PF07282">
    <property type="entry name" value="Cas12f1-like_TNB"/>
    <property type="match status" value="1"/>
</dbReference>
<dbReference type="GO" id="GO:0046872">
    <property type="term" value="F:metal ion binding"/>
    <property type="evidence" value="ECO:0007669"/>
    <property type="project" value="UniProtKB-KW"/>
</dbReference>
<name>A0A8J3N799_9CHLR</name>
<keyword evidence="3" id="KW-0815">Transposition</keyword>
<keyword evidence="13" id="KW-1185">Reference proteome</keyword>
<feature type="domain" description="Probable transposase IS891/IS1136/IS1341" evidence="9">
    <location>
        <begin position="201"/>
        <end position="302"/>
    </location>
</feature>
<gene>
    <name evidence="12" type="ORF">KSF_069800</name>
</gene>
<dbReference type="GO" id="GO:0006310">
    <property type="term" value="P:DNA recombination"/>
    <property type="evidence" value="ECO:0007669"/>
    <property type="project" value="UniProtKB-KW"/>
</dbReference>
<evidence type="ECO:0000256" key="3">
    <source>
        <dbReference type="ARBA" id="ARBA00022578"/>
    </source>
</evidence>
<dbReference type="InterPro" id="IPR001959">
    <property type="entry name" value="Transposase"/>
</dbReference>
<dbReference type="GO" id="GO:0003677">
    <property type="term" value="F:DNA binding"/>
    <property type="evidence" value="ECO:0007669"/>
    <property type="project" value="UniProtKB-KW"/>
</dbReference>
<evidence type="ECO:0000259" key="9">
    <source>
        <dbReference type="Pfam" id="PF01385"/>
    </source>
</evidence>
<feature type="domain" description="Cas12f1-like TNB" evidence="10">
    <location>
        <begin position="336"/>
        <end position="401"/>
    </location>
</feature>
<keyword evidence="4" id="KW-0479">Metal-binding</keyword>
<evidence type="ECO:0000313" key="12">
    <source>
        <dbReference type="EMBL" id="GHO96932.1"/>
    </source>
</evidence>
<dbReference type="PANTHER" id="PTHR30405:SF11">
    <property type="entry name" value="RNA-GUIDED DNA ENDONUCLEASE RV2885C-RELATED"/>
    <property type="match status" value="1"/>
</dbReference>
<reference evidence="12" key="1">
    <citation type="submission" date="2020-10" db="EMBL/GenBank/DDBJ databases">
        <title>Taxonomic study of unclassified bacteria belonging to the class Ktedonobacteria.</title>
        <authorList>
            <person name="Yabe S."/>
            <person name="Wang C.M."/>
            <person name="Zheng Y."/>
            <person name="Sakai Y."/>
            <person name="Cavaletti L."/>
            <person name="Monciardini P."/>
            <person name="Donadio S."/>
        </authorList>
    </citation>
    <scope>NUCLEOTIDE SEQUENCE</scope>
    <source>
        <strain evidence="12">ID150040</strain>
    </source>
</reference>
<keyword evidence="5" id="KW-0862">Zinc</keyword>
<evidence type="ECO:0000256" key="1">
    <source>
        <dbReference type="ARBA" id="ARBA00008761"/>
    </source>
</evidence>
<dbReference type="NCBIfam" id="NF040570">
    <property type="entry name" value="guided_TnpB"/>
    <property type="match status" value="1"/>
</dbReference>
<comment type="similarity">
    <text evidence="1">In the C-terminal section; belongs to the transposase 35 family.</text>
</comment>
<dbReference type="RefSeq" id="WP_236065051.1">
    <property type="nucleotide sequence ID" value="NZ_BNJK01000001.1"/>
</dbReference>
<dbReference type="InterPro" id="IPR051399">
    <property type="entry name" value="RNA-guided_DNA_endo/Transpos"/>
</dbReference>
<protein>
    <submittedName>
        <fullName evidence="12">Transposase</fullName>
    </submittedName>
</protein>
<dbReference type="Pfam" id="PF12323">
    <property type="entry name" value="HTH_OrfB_IS605"/>
    <property type="match status" value="1"/>
</dbReference>
<dbReference type="Proteomes" id="UP000597444">
    <property type="component" value="Unassembled WGS sequence"/>
</dbReference>
<evidence type="ECO:0000259" key="11">
    <source>
        <dbReference type="Pfam" id="PF12323"/>
    </source>
</evidence>
<feature type="region of interest" description="Disordered" evidence="8">
    <location>
        <begin position="1"/>
        <end position="22"/>
    </location>
</feature>
<dbReference type="PANTHER" id="PTHR30405">
    <property type="entry name" value="TRANSPOSASE"/>
    <property type="match status" value="1"/>
</dbReference>
<sequence>MSRTKDSSPSKKEKRARDPKDPNLRCKAYKFRLCPTKKQVGKLEWMLRRCKELYNAALQERRDAYRMCGVSVSYTMQAEQLPAIKKLREEYQDLHSQVLQDVLRRLDKAFQAFFRRVMNGEEPGYPRYKNGDRYHSITYPQGGFELLHGNRLHLSKIGHIKIKLHRAMKGKVKTCTIKREGEQWYAIVTCEYLHDAALTFHPSEKEVGVDLGVKVFAMLSTGEAIENPRHLREEENTIAAAHRTIHRHKKGSHRRHRAKKALARVYRKVRNRRRDFQHKTSRKLVEQYQVIVFEDLSIKNLTATPKPKQDEETGKYLPNGAAAKAGLNKSILDAGWGGFVRLCASKAEEAGGTVVKVAPYFTTQVCSSCGVVVQKDLSVRWHSCPDCGAELDRDHNAARNILHRYHQNKQIGAGSVPQKPVSLRGEEPIL</sequence>
<dbReference type="InterPro" id="IPR010095">
    <property type="entry name" value="Cas12f1-like_TNB"/>
</dbReference>
<dbReference type="InterPro" id="IPR021027">
    <property type="entry name" value="Transposase_put_HTH"/>
</dbReference>
<keyword evidence="7" id="KW-0233">DNA recombination</keyword>
<evidence type="ECO:0000256" key="4">
    <source>
        <dbReference type="ARBA" id="ARBA00022723"/>
    </source>
</evidence>
<evidence type="ECO:0000256" key="8">
    <source>
        <dbReference type="SAM" id="MobiDB-lite"/>
    </source>
</evidence>
<dbReference type="Pfam" id="PF01385">
    <property type="entry name" value="OrfB_IS605"/>
    <property type="match status" value="1"/>
</dbReference>